<evidence type="ECO:0000313" key="3">
    <source>
        <dbReference type="Proteomes" id="UP001602245"/>
    </source>
</evidence>
<reference evidence="2 3" key="1">
    <citation type="submission" date="2024-10" db="EMBL/GenBank/DDBJ databases">
        <title>The Natural Products Discovery Center: Release of the First 8490 Sequenced Strains for Exploring Actinobacteria Biosynthetic Diversity.</title>
        <authorList>
            <person name="Kalkreuter E."/>
            <person name="Kautsar S.A."/>
            <person name="Yang D."/>
            <person name="Bader C.D."/>
            <person name="Teijaro C.N."/>
            <person name="Fluegel L."/>
            <person name="Davis C.M."/>
            <person name="Simpson J.R."/>
            <person name="Lauterbach L."/>
            <person name="Steele A.D."/>
            <person name="Gui C."/>
            <person name="Meng S."/>
            <person name="Li G."/>
            <person name="Viehrig K."/>
            <person name="Ye F."/>
            <person name="Su P."/>
            <person name="Kiefer A.F."/>
            <person name="Nichols A."/>
            <person name="Cepeda A.J."/>
            <person name="Yan W."/>
            <person name="Fan B."/>
            <person name="Jiang Y."/>
            <person name="Adhikari A."/>
            <person name="Zheng C.-J."/>
            <person name="Schuster L."/>
            <person name="Cowan T.M."/>
            <person name="Smanski M.J."/>
            <person name="Chevrette M.G."/>
            <person name="De Carvalho L.P.S."/>
            <person name="Shen B."/>
        </authorList>
    </citation>
    <scope>NUCLEOTIDE SEQUENCE [LARGE SCALE GENOMIC DNA]</scope>
    <source>
        <strain evidence="2 3">NPDC000087</strain>
    </source>
</reference>
<dbReference type="EMBL" id="JBIAZU010000012">
    <property type="protein sequence ID" value="MFF5297532.1"/>
    <property type="molecule type" value="Genomic_DNA"/>
</dbReference>
<keyword evidence="3" id="KW-1185">Reference proteome</keyword>
<dbReference type="InterPro" id="IPR027417">
    <property type="entry name" value="P-loop_NTPase"/>
</dbReference>
<dbReference type="PRINTS" id="PR00300">
    <property type="entry name" value="CLPPROTEASEA"/>
</dbReference>
<dbReference type="Gene3D" id="3.40.50.300">
    <property type="entry name" value="P-loop containing nucleotide triphosphate hydrolases"/>
    <property type="match status" value="1"/>
</dbReference>
<accession>A0ABW6WWA1</accession>
<dbReference type="Proteomes" id="UP001602245">
    <property type="component" value="Unassembled WGS sequence"/>
</dbReference>
<evidence type="ECO:0000259" key="1">
    <source>
        <dbReference type="SMART" id="SM00382"/>
    </source>
</evidence>
<proteinExistence type="predicted"/>
<gene>
    <name evidence="2" type="ORF">ACFY35_49565</name>
</gene>
<protein>
    <submittedName>
        <fullName evidence="2">AAA family ATPase</fullName>
    </submittedName>
</protein>
<sequence length="321" mass="35472">MAEQDADGAATTWRVFTGDGEPKTGYRLPPPPRWRTFPIPEAKTKPAVVYKAYPRLVNAINLAITLRRPLLLTGPAGVGKSTVAEAIARELALDDVLRWNVTSRSTLEEGLYRYDALGRLQHVQRTREDALQKFLRLGPLGTALSSPGQRVLLIDELDKSDIDLPGDLLNVLERGEFEIEELARHDTSPMSIRPADESATVEIEQGRVACSVFPIIVITSNGEREFPPAFLRRCIREKVEIPDAERLKDIVAAHLGDDLAGQAAALITDFATKIGSPDRPAALAIDQLLNTVLMMTREDAPTDGKEREQIIGLLQRELRES</sequence>
<dbReference type="InterPro" id="IPR001270">
    <property type="entry name" value="ClpA/B"/>
</dbReference>
<organism evidence="2 3">
    <name type="scientific">Paractinoplanes globisporus</name>
    <dbReference type="NCBI Taxonomy" id="113565"/>
    <lineage>
        <taxon>Bacteria</taxon>
        <taxon>Bacillati</taxon>
        <taxon>Actinomycetota</taxon>
        <taxon>Actinomycetes</taxon>
        <taxon>Micromonosporales</taxon>
        <taxon>Micromonosporaceae</taxon>
        <taxon>Paractinoplanes</taxon>
    </lineage>
</organism>
<dbReference type="SMART" id="SM00382">
    <property type="entry name" value="AAA"/>
    <property type="match status" value="1"/>
</dbReference>
<comment type="caution">
    <text evidence="2">The sequence shown here is derived from an EMBL/GenBank/DDBJ whole genome shotgun (WGS) entry which is preliminary data.</text>
</comment>
<dbReference type="RefSeq" id="WP_020513973.1">
    <property type="nucleotide sequence ID" value="NZ_JBIAZU010000012.1"/>
</dbReference>
<feature type="domain" description="AAA+ ATPase" evidence="1">
    <location>
        <begin position="66"/>
        <end position="245"/>
    </location>
</feature>
<dbReference type="CDD" id="cd00009">
    <property type="entry name" value="AAA"/>
    <property type="match status" value="1"/>
</dbReference>
<dbReference type="InterPro" id="IPR011704">
    <property type="entry name" value="ATPase_dyneun-rel_AAA"/>
</dbReference>
<name>A0ABW6WWA1_9ACTN</name>
<dbReference type="Pfam" id="PF07728">
    <property type="entry name" value="AAA_5"/>
    <property type="match status" value="1"/>
</dbReference>
<dbReference type="InterPro" id="IPR003593">
    <property type="entry name" value="AAA+_ATPase"/>
</dbReference>
<evidence type="ECO:0000313" key="2">
    <source>
        <dbReference type="EMBL" id="MFF5297532.1"/>
    </source>
</evidence>
<dbReference type="SUPFAM" id="SSF52540">
    <property type="entry name" value="P-loop containing nucleoside triphosphate hydrolases"/>
    <property type="match status" value="1"/>
</dbReference>